<evidence type="ECO:0000313" key="3">
    <source>
        <dbReference type="EMBL" id="HHJ64492.1"/>
    </source>
</evidence>
<dbReference type="AlphaFoldDB" id="A0A7C5L343"/>
<dbReference type="InterPro" id="IPR003425">
    <property type="entry name" value="CCB3/YggT"/>
</dbReference>
<keyword evidence="2" id="KW-0812">Transmembrane</keyword>
<dbReference type="Proteomes" id="UP000885792">
    <property type="component" value="Unassembled WGS sequence"/>
</dbReference>
<proteinExistence type="inferred from homology"/>
<protein>
    <submittedName>
        <fullName evidence="3">YggT family protein</fullName>
    </submittedName>
</protein>
<dbReference type="GO" id="GO:0016020">
    <property type="term" value="C:membrane"/>
    <property type="evidence" value="ECO:0007669"/>
    <property type="project" value="InterPro"/>
</dbReference>
<feature type="transmembrane region" description="Helical" evidence="2">
    <location>
        <begin position="52"/>
        <end position="73"/>
    </location>
</feature>
<organism evidence="3">
    <name type="scientific">Aquifex aeolicus</name>
    <dbReference type="NCBI Taxonomy" id="63363"/>
    <lineage>
        <taxon>Bacteria</taxon>
        <taxon>Pseudomonadati</taxon>
        <taxon>Aquificota</taxon>
        <taxon>Aquificia</taxon>
        <taxon>Aquificales</taxon>
        <taxon>Aquificaceae</taxon>
        <taxon>Aquifex</taxon>
    </lineage>
</organism>
<dbReference type="Pfam" id="PF02325">
    <property type="entry name" value="CCB3_YggT"/>
    <property type="match status" value="1"/>
</dbReference>
<dbReference type="EMBL" id="DRNB01000224">
    <property type="protein sequence ID" value="HHJ64492.1"/>
    <property type="molecule type" value="Genomic_DNA"/>
</dbReference>
<gene>
    <name evidence="3" type="ORF">ENJ61_06250</name>
</gene>
<accession>A0A7C5L343</accession>
<dbReference type="PANTHER" id="PTHR33219">
    <property type="entry name" value="YLMG HOMOLOG PROTEIN 2, CHLOROPLASTIC"/>
    <property type="match status" value="1"/>
</dbReference>
<sequence length="79" mass="9289">MLPKILHLLIQILIVLVFIHALASWFPQMRESRFYWYLDRLIEPMLAPLRRILPPMGGIDLSPAILIFILIVIDRLLAR</sequence>
<comment type="similarity">
    <text evidence="1">Belongs to the YggT family.</text>
</comment>
<evidence type="ECO:0000256" key="1">
    <source>
        <dbReference type="ARBA" id="ARBA00010894"/>
    </source>
</evidence>
<reference evidence="3" key="1">
    <citation type="journal article" date="2020" name="mSystems">
        <title>Genome- and Community-Level Interaction Insights into Carbon Utilization and Element Cycling Functions of Hydrothermarchaeota in Hydrothermal Sediment.</title>
        <authorList>
            <person name="Zhou Z."/>
            <person name="Liu Y."/>
            <person name="Xu W."/>
            <person name="Pan J."/>
            <person name="Luo Z.H."/>
            <person name="Li M."/>
        </authorList>
    </citation>
    <scope>NUCLEOTIDE SEQUENCE [LARGE SCALE GENOMIC DNA]</scope>
    <source>
        <strain evidence="3">HyVt-501</strain>
    </source>
</reference>
<keyword evidence="2" id="KW-1133">Transmembrane helix</keyword>
<comment type="caution">
    <text evidence="3">The sequence shown here is derived from an EMBL/GenBank/DDBJ whole genome shotgun (WGS) entry which is preliminary data.</text>
</comment>
<keyword evidence="2" id="KW-0472">Membrane</keyword>
<evidence type="ECO:0000256" key="2">
    <source>
        <dbReference type="SAM" id="Phobius"/>
    </source>
</evidence>
<name>A0A7C5L343_AQUAO</name>
<dbReference type="PANTHER" id="PTHR33219:SF14">
    <property type="entry name" value="PROTEIN COFACTOR ASSEMBLY OF COMPLEX C SUBUNIT B CCB3, CHLOROPLASTIC-RELATED"/>
    <property type="match status" value="1"/>
</dbReference>